<evidence type="ECO:0000256" key="4">
    <source>
        <dbReference type="ARBA" id="ARBA00022670"/>
    </source>
</evidence>
<comment type="similarity">
    <text evidence="1">Belongs to the peptidase M17 family.</text>
</comment>
<dbReference type="AlphaFoldDB" id="A0A4R2SZU5"/>
<evidence type="ECO:0000256" key="1">
    <source>
        <dbReference type="ARBA" id="ARBA00009528"/>
    </source>
</evidence>
<dbReference type="Proteomes" id="UP000295763">
    <property type="component" value="Unassembled WGS sequence"/>
</dbReference>
<proteinExistence type="inferred from homology"/>
<evidence type="ECO:0000313" key="10">
    <source>
        <dbReference type="Proteomes" id="UP000295763"/>
    </source>
</evidence>
<dbReference type="SUPFAM" id="SSF53187">
    <property type="entry name" value="Zn-dependent exopeptidases"/>
    <property type="match status" value="1"/>
</dbReference>
<evidence type="ECO:0000256" key="6">
    <source>
        <dbReference type="ARBA" id="ARBA00022801"/>
    </source>
</evidence>
<keyword evidence="4" id="KW-0645">Protease</keyword>
<evidence type="ECO:0000256" key="7">
    <source>
        <dbReference type="ARBA" id="ARBA00023211"/>
    </source>
</evidence>
<accession>A0A4R2SZU5</accession>
<dbReference type="PIRSF" id="PIRSF036388">
    <property type="entry name" value="Ctsl_amnpptdse_B"/>
    <property type="match status" value="1"/>
</dbReference>
<keyword evidence="10" id="KW-1185">Reference proteome</keyword>
<dbReference type="PANTHER" id="PTHR11963">
    <property type="entry name" value="LEUCINE AMINOPEPTIDASE-RELATED"/>
    <property type="match status" value="1"/>
</dbReference>
<gene>
    <name evidence="9" type="ORF">EDC44_11145</name>
</gene>
<dbReference type="GO" id="GO:0006508">
    <property type="term" value="P:proteolysis"/>
    <property type="evidence" value="ECO:0007669"/>
    <property type="project" value="UniProtKB-KW"/>
</dbReference>
<dbReference type="InterPro" id="IPR008330">
    <property type="entry name" value="Pept_M17_PepB"/>
</dbReference>
<reference evidence="9 10" key="1">
    <citation type="submission" date="2019-03" db="EMBL/GenBank/DDBJ databases">
        <title>Genomic Encyclopedia of Type Strains, Phase IV (KMG-IV): sequencing the most valuable type-strain genomes for metagenomic binning, comparative biology and taxonomic classification.</title>
        <authorList>
            <person name="Goeker M."/>
        </authorList>
    </citation>
    <scope>NUCLEOTIDE SEQUENCE [LARGE SCALE GENOMIC DNA]</scope>
    <source>
        <strain evidence="9 10">DSM 28404</strain>
    </source>
</reference>
<evidence type="ECO:0000256" key="5">
    <source>
        <dbReference type="ARBA" id="ARBA00022723"/>
    </source>
</evidence>
<keyword evidence="2 9" id="KW-0031">Aminopeptidase</keyword>
<dbReference type="RefSeq" id="WP_131976664.1">
    <property type="nucleotide sequence ID" value="NZ_SLYB01000011.1"/>
</dbReference>
<dbReference type="PANTHER" id="PTHR11963:SF20">
    <property type="entry name" value="PEPTIDASE B"/>
    <property type="match status" value="1"/>
</dbReference>
<evidence type="ECO:0000313" key="9">
    <source>
        <dbReference type="EMBL" id="TCP95095.1"/>
    </source>
</evidence>
<protein>
    <submittedName>
        <fullName evidence="9">Aminopeptidase B</fullName>
    </submittedName>
</protein>
<dbReference type="InterPro" id="IPR000819">
    <property type="entry name" value="Peptidase_M17_C"/>
</dbReference>
<evidence type="ECO:0000256" key="3">
    <source>
        <dbReference type="ARBA" id="ARBA00022490"/>
    </source>
</evidence>
<keyword evidence="6" id="KW-0378">Hydrolase</keyword>
<dbReference type="InterPro" id="IPR047620">
    <property type="entry name" value="M17_PepB-like_N"/>
</dbReference>
<keyword evidence="7" id="KW-0464">Manganese</keyword>
<dbReference type="GO" id="GO:0030145">
    <property type="term" value="F:manganese ion binding"/>
    <property type="evidence" value="ECO:0007669"/>
    <property type="project" value="InterPro"/>
</dbReference>
<dbReference type="PROSITE" id="PS00631">
    <property type="entry name" value="CYTOSOL_AP"/>
    <property type="match status" value="1"/>
</dbReference>
<keyword evidence="5" id="KW-0479">Metal-binding</keyword>
<organism evidence="9 10">
    <name type="scientific">Cricetibacter osteomyelitidis</name>
    <dbReference type="NCBI Taxonomy" id="1521931"/>
    <lineage>
        <taxon>Bacteria</taxon>
        <taxon>Pseudomonadati</taxon>
        <taxon>Pseudomonadota</taxon>
        <taxon>Gammaproteobacteria</taxon>
        <taxon>Pasteurellales</taxon>
        <taxon>Pasteurellaceae</taxon>
        <taxon>Cricetibacter</taxon>
    </lineage>
</organism>
<dbReference type="Gene3D" id="3.40.630.10">
    <property type="entry name" value="Zn peptidases"/>
    <property type="match status" value="1"/>
</dbReference>
<name>A0A4R2SZU5_9PAST</name>
<dbReference type="OrthoDB" id="9809354at2"/>
<dbReference type="GO" id="GO:0070006">
    <property type="term" value="F:metalloaminopeptidase activity"/>
    <property type="evidence" value="ECO:0007669"/>
    <property type="project" value="InterPro"/>
</dbReference>
<evidence type="ECO:0000259" key="8">
    <source>
        <dbReference type="PROSITE" id="PS00631"/>
    </source>
</evidence>
<dbReference type="CDD" id="cd00433">
    <property type="entry name" value="Peptidase_M17"/>
    <property type="match status" value="1"/>
</dbReference>
<dbReference type="NCBIfam" id="NF003450">
    <property type="entry name" value="PRK05015.1"/>
    <property type="match status" value="1"/>
</dbReference>
<dbReference type="GO" id="GO:0005737">
    <property type="term" value="C:cytoplasm"/>
    <property type="evidence" value="ECO:0007669"/>
    <property type="project" value="InterPro"/>
</dbReference>
<dbReference type="EMBL" id="SLYB01000011">
    <property type="protein sequence ID" value="TCP95095.1"/>
    <property type="molecule type" value="Genomic_DNA"/>
</dbReference>
<dbReference type="Pfam" id="PF12404">
    <property type="entry name" value="DUF3663"/>
    <property type="match status" value="1"/>
</dbReference>
<comment type="caution">
    <text evidence="9">The sequence shown here is derived from an EMBL/GenBank/DDBJ whole genome shotgun (WGS) entry which is preliminary data.</text>
</comment>
<dbReference type="Pfam" id="PF00883">
    <property type="entry name" value="Peptidase_M17"/>
    <property type="match status" value="1"/>
</dbReference>
<sequence>MSMKIILSTKQANKVWGKNALVSFAEDKATVHIKAKSDRTSVQKAARKLRGQGIKDVELTGNWDIEQCWAFYQGFYTAKQDENIEFPELGKDTDELFARLQCGDFVREIINLPAEVITPEVLARRAAQFISEQAENAFGDKSAVSFEIISREALRERGYHGIWTVGCGSQHLPAMLQLDFNPTGNPDAPILAALIGKGITFDSGGYSIKPSNAMDSMRSDMGGAALLTGALGLAIARGLKYRVKLYLCCAENMVSSRAFKLGDIIKYRNGKTVEVLNTDAEGRLVLADGLIDASKDQAKLIIDCATLTGAAKVAVGNDYHSVLSMDDDLVNELLQSAKAEQEPFWRLPFEEFHRSQISSSFADISNTGSVAVSAGASTATAFLSHFVENYQQNWLHIDCSATFRKAPSDLWATGATGIGVQTLANLLLTKATKLTKIKKIKKAGE</sequence>
<keyword evidence="3" id="KW-0963">Cytoplasm</keyword>
<feature type="domain" description="Cytosol aminopeptidase" evidence="8">
    <location>
        <begin position="277"/>
        <end position="284"/>
    </location>
</feature>
<dbReference type="PRINTS" id="PR00481">
    <property type="entry name" value="LAMNOPPTDASE"/>
</dbReference>
<evidence type="ECO:0000256" key="2">
    <source>
        <dbReference type="ARBA" id="ARBA00022438"/>
    </source>
</evidence>
<dbReference type="InterPro" id="IPR011356">
    <property type="entry name" value="Leucine_aapep/pepB"/>
</dbReference>